<feature type="transmembrane region" description="Helical" evidence="1">
    <location>
        <begin position="6"/>
        <end position="31"/>
    </location>
</feature>
<evidence type="ECO:0008006" key="4">
    <source>
        <dbReference type="Google" id="ProtNLM"/>
    </source>
</evidence>
<reference evidence="2 3" key="1">
    <citation type="journal article" date="2016" name="Nat. Commun.">
        <title>Thousands of microbial genomes shed light on interconnected biogeochemical processes in an aquifer system.</title>
        <authorList>
            <person name="Anantharaman K."/>
            <person name="Brown C.T."/>
            <person name="Hug L.A."/>
            <person name="Sharon I."/>
            <person name="Castelle C.J."/>
            <person name="Probst A.J."/>
            <person name="Thomas B.C."/>
            <person name="Singh A."/>
            <person name="Wilkins M.J."/>
            <person name="Karaoz U."/>
            <person name="Brodie E.L."/>
            <person name="Williams K.H."/>
            <person name="Hubbard S.S."/>
            <person name="Banfield J.F."/>
        </authorList>
    </citation>
    <scope>NUCLEOTIDE SEQUENCE [LARGE SCALE GENOMIC DNA]</scope>
</reference>
<feature type="transmembrane region" description="Helical" evidence="1">
    <location>
        <begin position="145"/>
        <end position="164"/>
    </location>
</feature>
<feature type="transmembrane region" description="Helical" evidence="1">
    <location>
        <begin position="72"/>
        <end position="92"/>
    </location>
</feature>
<keyword evidence="1" id="KW-0812">Transmembrane</keyword>
<evidence type="ECO:0000256" key="1">
    <source>
        <dbReference type="SAM" id="Phobius"/>
    </source>
</evidence>
<feature type="transmembrane region" description="Helical" evidence="1">
    <location>
        <begin position="38"/>
        <end position="66"/>
    </location>
</feature>
<sequence>MKHSFIFLPLWLLAVPLLFFLHVAVIIFLPYPFSEINVLATAVVMAVIITESGAVVWWTFCLFYLFDWYTVGPFGLVLSAAVLAALVLFWLYRGILSNREFWSAAILVAVFLIFFRIFSAGFFWLRAVDQSGLIASLFRSVTVEIFVTASFVSVWYLLLARFLPSLKVTHAKRMNLYAKN</sequence>
<comment type="caution">
    <text evidence="2">The sequence shown here is derived from an EMBL/GenBank/DDBJ whole genome shotgun (WGS) entry which is preliminary data.</text>
</comment>
<evidence type="ECO:0000313" key="3">
    <source>
        <dbReference type="Proteomes" id="UP000177040"/>
    </source>
</evidence>
<gene>
    <name evidence="2" type="ORF">A2983_02290</name>
</gene>
<dbReference type="Proteomes" id="UP000177040">
    <property type="component" value="Unassembled WGS sequence"/>
</dbReference>
<name>A0A1F6N3D0_9BACT</name>
<dbReference type="AlphaFoldDB" id="A0A1F6N3D0"/>
<keyword evidence="1" id="KW-0472">Membrane</keyword>
<keyword evidence="1" id="KW-1133">Transmembrane helix</keyword>
<feature type="transmembrane region" description="Helical" evidence="1">
    <location>
        <begin position="104"/>
        <end position="125"/>
    </location>
</feature>
<organism evidence="2 3">
    <name type="scientific">Candidatus Magasanikbacteria bacterium RIFCSPLOWO2_01_FULL_40_15</name>
    <dbReference type="NCBI Taxonomy" id="1798686"/>
    <lineage>
        <taxon>Bacteria</taxon>
        <taxon>Candidatus Magasanikiibacteriota</taxon>
    </lineage>
</organism>
<accession>A0A1F6N3D0</accession>
<proteinExistence type="predicted"/>
<dbReference type="EMBL" id="MFQH01000015">
    <property type="protein sequence ID" value="OGH78258.1"/>
    <property type="molecule type" value="Genomic_DNA"/>
</dbReference>
<protein>
    <recommendedName>
        <fullName evidence="4">Rod shape-determining protein MreD</fullName>
    </recommendedName>
</protein>
<evidence type="ECO:0000313" key="2">
    <source>
        <dbReference type="EMBL" id="OGH78258.1"/>
    </source>
</evidence>